<feature type="region of interest" description="Disordered" evidence="1">
    <location>
        <begin position="356"/>
        <end position="382"/>
    </location>
</feature>
<dbReference type="InterPro" id="IPR036249">
    <property type="entry name" value="Thioredoxin-like_sf"/>
</dbReference>
<comment type="caution">
    <text evidence="3">The sequence shown here is derived from an EMBL/GenBank/DDBJ whole genome shotgun (WGS) entry which is preliminary data.</text>
</comment>
<dbReference type="CDD" id="cd14345">
    <property type="entry name" value="UBA_UBXD7"/>
    <property type="match status" value="1"/>
</dbReference>
<dbReference type="SUPFAM" id="SSF54236">
    <property type="entry name" value="Ubiquitin-like"/>
    <property type="match status" value="1"/>
</dbReference>
<accession>A0A8T1MUB6</accession>
<evidence type="ECO:0000313" key="4">
    <source>
        <dbReference type="Proteomes" id="UP000286415"/>
    </source>
</evidence>
<dbReference type="InterPro" id="IPR003903">
    <property type="entry name" value="UIM_dom"/>
</dbReference>
<dbReference type="InterPro" id="IPR006577">
    <property type="entry name" value="UAS"/>
</dbReference>
<feature type="compositionally biased region" description="Polar residues" evidence="1">
    <location>
        <begin position="302"/>
        <end position="311"/>
    </location>
</feature>
<dbReference type="Proteomes" id="UP000286415">
    <property type="component" value="Unassembled WGS sequence"/>
</dbReference>
<evidence type="ECO:0000313" key="3">
    <source>
        <dbReference type="EMBL" id="KAG5452743.1"/>
    </source>
</evidence>
<dbReference type="AlphaFoldDB" id="A0A8T1MUB6"/>
<feature type="compositionally biased region" description="Polar residues" evidence="1">
    <location>
        <begin position="403"/>
        <end position="415"/>
    </location>
</feature>
<protein>
    <submittedName>
        <fullName evidence="3">UBX domain-containing protein 7</fullName>
    </submittedName>
</protein>
<dbReference type="InterPro" id="IPR001012">
    <property type="entry name" value="UBX_dom"/>
</dbReference>
<dbReference type="Gene3D" id="3.40.30.10">
    <property type="entry name" value="Glutaredoxin"/>
    <property type="match status" value="1"/>
</dbReference>
<name>A0A8T1MUB6_CLOSI</name>
<dbReference type="InterPro" id="IPR050730">
    <property type="entry name" value="UBX_domain-protein"/>
</dbReference>
<dbReference type="CDD" id="cd02958">
    <property type="entry name" value="UAS"/>
    <property type="match status" value="1"/>
</dbReference>
<organism evidence="3 4">
    <name type="scientific">Clonorchis sinensis</name>
    <name type="common">Chinese liver fluke</name>
    <dbReference type="NCBI Taxonomy" id="79923"/>
    <lineage>
        <taxon>Eukaryota</taxon>
        <taxon>Metazoa</taxon>
        <taxon>Spiralia</taxon>
        <taxon>Lophotrochozoa</taxon>
        <taxon>Platyhelminthes</taxon>
        <taxon>Trematoda</taxon>
        <taxon>Digenea</taxon>
        <taxon>Opisthorchiida</taxon>
        <taxon>Opisthorchiata</taxon>
        <taxon>Opisthorchiidae</taxon>
        <taxon>Clonorchis</taxon>
    </lineage>
</organism>
<dbReference type="PANTHER" id="PTHR23322:SF6">
    <property type="entry name" value="UBX DOMAIN-CONTAINING PROTEIN 7"/>
    <property type="match status" value="1"/>
</dbReference>
<reference evidence="3 4" key="1">
    <citation type="journal article" date="2018" name="Biotechnol. Adv.">
        <title>Improved genomic resources and new bioinformatic workflow for the carcinogenic parasite Clonorchis sinensis: Biotechnological implications.</title>
        <authorList>
            <person name="Wang D."/>
            <person name="Korhonen P.K."/>
            <person name="Gasser R.B."/>
            <person name="Young N.D."/>
        </authorList>
    </citation>
    <scope>NUCLEOTIDE SEQUENCE [LARGE SCALE GENOMIC DNA]</scope>
    <source>
        <strain evidence="3">Cs-k2</strain>
    </source>
</reference>
<dbReference type="SUPFAM" id="SSF46934">
    <property type="entry name" value="UBA-like"/>
    <property type="match status" value="1"/>
</dbReference>
<dbReference type="GO" id="GO:0043130">
    <property type="term" value="F:ubiquitin binding"/>
    <property type="evidence" value="ECO:0007669"/>
    <property type="project" value="TreeGrafter"/>
</dbReference>
<dbReference type="EMBL" id="NIRI02000013">
    <property type="protein sequence ID" value="KAG5452743.1"/>
    <property type="molecule type" value="Genomic_DNA"/>
</dbReference>
<dbReference type="GO" id="GO:0005634">
    <property type="term" value="C:nucleus"/>
    <property type="evidence" value="ECO:0007669"/>
    <property type="project" value="TreeGrafter"/>
</dbReference>
<dbReference type="GO" id="GO:0043161">
    <property type="term" value="P:proteasome-mediated ubiquitin-dependent protein catabolic process"/>
    <property type="evidence" value="ECO:0007669"/>
    <property type="project" value="TreeGrafter"/>
</dbReference>
<dbReference type="InterPro" id="IPR009060">
    <property type="entry name" value="UBA-like_sf"/>
</dbReference>
<dbReference type="Pfam" id="PF14555">
    <property type="entry name" value="UBA_4"/>
    <property type="match status" value="1"/>
</dbReference>
<dbReference type="PROSITE" id="PS50330">
    <property type="entry name" value="UIM"/>
    <property type="match status" value="1"/>
</dbReference>
<dbReference type="SUPFAM" id="SSF52833">
    <property type="entry name" value="Thioredoxin-like"/>
    <property type="match status" value="1"/>
</dbReference>
<feature type="region of interest" description="Disordered" evidence="1">
    <location>
        <begin position="402"/>
        <end position="428"/>
    </location>
</feature>
<evidence type="ECO:0000259" key="2">
    <source>
        <dbReference type="PROSITE" id="PS50033"/>
    </source>
</evidence>
<proteinExistence type="predicted"/>
<sequence length="603" mass="66154">MSSDLVECFRQVTGADTETAASFLSACNNNLEMAVSLYMDEGTVTPTTSAEEYRSPIPQRTEQLLPVELPIYASRFARSVAGTATSTLYRARRRAFVADDSDDDNQDVSSPPVASVVSVLPSNEQDTFRVHHCNSSSTIPNHSPGSGHLSASSGTVHSTVNGSHESIGKKRSHLRQLYQPPVEIMFDGSLSEAKSSAQERNQWLLVSLHDESCFDCHLMNRDVWKDPRVYQTVKKNFTFLQISVDSPEGFRFRSRYSYVTSASHIAVLDPTTGEQKVMWMHLKDPNTVNEVLTEFLRHNKTPIPSGSSVSGNRRPAETDADPCVTTLYPLKRPRTEQAVGDSSGLLSRVAAVSSQIDEKGSNSIGSQPSCSRSSPLSRIDATNNPLDLTEEEQLQLAIEASKAETTVSSRLPSSKSRTKCSDVDRSAPWAASDADDELIVLTDDETDSSVEEDGRDPECFIYDPDTPRTASVSTTAMISGRRPLHPTSGSCPVPSTVSMSTASFAPAPPTSHSTLLPLPVPGPNEDVMELVVRLPSGEREILRLSSNLQLQVLREHFNSRGFPHSRYEFVRLYPRTSLSSLPDKTRLDEAGLSKKDTVFLQEI</sequence>
<dbReference type="Pfam" id="PF13899">
    <property type="entry name" value="Thioredoxin_7"/>
    <property type="match status" value="1"/>
</dbReference>
<dbReference type="OrthoDB" id="270602at2759"/>
<gene>
    <name evidence="3" type="ORF">CSKR_102172</name>
</gene>
<dbReference type="Gene3D" id="1.10.8.10">
    <property type="entry name" value="DNA helicase RuvA subunit, C-terminal domain"/>
    <property type="match status" value="1"/>
</dbReference>
<reference evidence="3 4" key="2">
    <citation type="journal article" date="2021" name="Genomics">
        <title>High-quality reference genome for Clonorchis sinensis.</title>
        <authorList>
            <person name="Young N.D."/>
            <person name="Stroehlein A.J."/>
            <person name="Kinkar L."/>
            <person name="Wang T."/>
            <person name="Sohn W.M."/>
            <person name="Chang B.C.H."/>
            <person name="Kaur P."/>
            <person name="Weisz D."/>
            <person name="Dudchenko O."/>
            <person name="Aiden E.L."/>
            <person name="Korhonen P.K."/>
            <person name="Gasser R.B."/>
        </authorList>
    </citation>
    <scope>NUCLEOTIDE SEQUENCE [LARGE SCALE GENOMIC DNA]</scope>
    <source>
        <strain evidence="3">Cs-k2</strain>
    </source>
</reference>
<dbReference type="SMART" id="SM00166">
    <property type="entry name" value="UBX"/>
    <property type="match status" value="1"/>
</dbReference>
<keyword evidence="4" id="KW-1185">Reference proteome</keyword>
<feature type="compositionally biased region" description="Low complexity" evidence="1">
    <location>
        <begin position="363"/>
        <end position="379"/>
    </location>
</feature>
<dbReference type="Pfam" id="PF00789">
    <property type="entry name" value="UBX"/>
    <property type="match status" value="1"/>
</dbReference>
<dbReference type="InterPro" id="IPR029071">
    <property type="entry name" value="Ubiquitin-like_domsf"/>
</dbReference>
<feature type="domain" description="UBX" evidence="2">
    <location>
        <begin position="523"/>
        <end position="600"/>
    </location>
</feature>
<dbReference type="PROSITE" id="PS50033">
    <property type="entry name" value="UBX"/>
    <property type="match status" value="1"/>
</dbReference>
<feature type="region of interest" description="Disordered" evidence="1">
    <location>
        <begin position="302"/>
        <end position="322"/>
    </location>
</feature>
<evidence type="ECO:0000256" key="1">
    <source>
        <dbReference type="SAM" id="MobiDB-lite"/>
    </source>
</evidence>
<feature type="compositionally biased region" description="Polar residues" evidence="1">
    <location>
        <begin position="136"/>
        <end position="164"/>
    </location>
</feature>
<dbReference type="Gene3D" id="3.10.20.90">
    <property type="entry name" value="Phosphatidylinositol 3-kinase Catalytic Subunit, Chain A, domain 1"/>
    <property type="match status" value="1"/>
</dbReference>
<dbReference type="SMART" id="SM00594">
    <property type="entry name" value="UAS"/>
    <property type="match status" value="1"/>
</dbReference>
<feature type="region of interest" description="Disordered" evidence="1">
    <location>
        <begin position="136"/>
        <end position="172"/>
    </location>
</feature>
<dbReference type="PANTHER" id="PTHR23322">
    <property type="entry name" value="FAS-ASSOCIATED PROTEIN"/>
    <property type="match status" value="1"/>
</dbReference>